<dbReference type="OrthoDB" id="2588098at2759"/>
<proteinExistence type="predicted"/>
<evidence type="ECO:0000313" key="3">
    <source>
        <dbReference type="Proteomes" id="UP000481858"/>
    </source>
</evidence>
<gene>
    <name evidence="2" type="ORF">GQX73_g6324</name>
</gene>
<dbReference type="AlphaFoldDB" id="A0A7C8MSI5"/>
<organism evidence="2 3">
    <name type="scientific">Xylaria multiplex</name>
    <dbReference type="NCBI Taxonomy" id="323545"/>
    <lineage>
        <taxon>Eukaryota</taxon>
        <taxon>Fungi</taxon>
        <taxon>Dikarya</taxon>
        <taxon>Ascomycota</taxon>
        <taxon>Pezizomycotina</taxon>
        <taxon>Sordariomycetes</taxon>
        <taxon>Xylariomycetidae</taxon>
        <taxon>Xylariales</taxon>
        <taxon>Xylariaceae</taxon>
        <taxon>Xylaria</taxon>
    </lineage>
</organism>
<accession>A0A7C8MSI5</accession>
<protein>
    <recommendedName>
        <fullName evidence="4">F-box domain-containing protein</fullName>
    </recommendedName>
</protein>
<evidence type="ECO:0000256" key="1">
    <source>
        <dbReference type="SAM" id="MobiDB-lite"/>
    </source>
</evidence>
<keyword evidence="3" id="KW-1185">Reference proteome</keyword>
<name>A0A7C8MSI5_9PEZI</name>
<dbReference type="EMBL" id="WUBL01000071">
    <property type="protein sequence ID" value="KAF2967267.1"/>
    <property type="molecule type" value="Genomic_DNA"/>
</dbReference>
<dbReference type="InParanoid" id="A0A7C8MSI5"/>
<comment type="caution">
    <text evidence="2">The sequence shown here is derived from an EMBL/GenBank/DDBJ whole genome shotgun (WGS) entry which is preliminary data.</text>
</comment>
<feature type="region of interest" description="Disordered" evidence="1">
    <location>
        <begin position="1"/>
        <end position="21"/>
    </location>
</feature>
<sequence>MQEIEDIEEEDNMEDMEEEEEEELFHFIAPRARMAFSKHGTLRELLFKGQASRLVDLFAVPVQPLYSPPSTPQAQQKKTGILFNLPPEIHSLIFDHIEFIDDVVCFGLTSQYFWTLARGHLDDYYKSFLGTWSGENFVCVGEKVKPDDYPAGLFSAEELDTLRPLRTDVCHGGWYWNCNEPFALSHFRSPTVSDIIDYVDFRDEALSILELCESRAKSKDPTFAARLQQIIPEHSTYFPQDQPWILRNLTTKEFVRSEAIAVKPEYVWGPHIHRIGFGEVLVIRTCWSGSRTAAPLDSETGSPLGVWAGHRFDITTLAKHASETDSSGWSDVSGEVRREITQLWFCEFFIDVYRVGI</sequence>
<dbReference type="Proteomes" id="UP000481858">
    <property type="component" value="Unassembled WGS sequence"/>
</dbReference>
<evidence type="ECO:0008006" key="4">
    <source>
        <dbReference type="Google" id="ProtNLM"/>
    </source>
</evidence>
<evidence type="ECO:0000313" key="2">
    <source>
        <dbReference type="EMBL" id="KAF2967267.1"/>
    </source>
</evidence>
<reference evidence="2 3" key="1">
    <citation type="submission" date="2019-12" db="EMBL/GenBank/DDBJ databases">
        <title>Draft genome sequence of the ascomycete Xylaria multiplex DSM 110363.</title>
        <authorList>
            <person name="Buettner E."/>
            <person name="Kellner H."/>
        </authorList>
    </citation>
    <scope>NUCLEOTIDE SEQUENCE [LARGE SCALE GENOMIC DNA]</scope>
    <source>
        <strain evidence="2 3">DSM 110363</strain>
    </source>
</reference>